<dbReference type="PROSITE" id="PS50042">
    <property type="entry name" value="CNMP_BINDING_3"/>
    <property type="match status" value="1"/>
</dbReference>
<dbReference type="InterPro" id="IPR000595">
    <property type="entry name" value="cNMP-bd_dom"/>
</dbReference>
<dbReference type="PANTHER" id="PTHR24567">
    <property type="entry name" value="CRP FAMILY TRANSCRIPTIONAL REGULATORY PROTEIN"/>
    <property type="match status" value="1"/>
</dbReference>
<evidence type="ECO:0000313" key="7">
    <source>
        <dbReference type="Proteomes" id="UP001597083"/>
    </source>
</evidence>
<protein>
    <submittedName>
        <fullName evidence="6">Crp/Fnr family transcriptional regulator</fullName>
    </submittedName>
</protein>
<reference evidence="7" key="1">
    <citation type="journal article" date="2019" name="Int. J. Syst. Evol. Microbiol.">
        <title>The Global Catalogue of Microorganisms (GCM) 10K type strain sequencing project: providing services to taxonomists for standard genome sequencing and annotation.</title>
        <authorList>
            <consortium name="The Broad Institute Genomics Platform"/>
            <consortium name="The Broad Institute Genome Sequencing Center for Infectious Disease"/>
            <person name="Wu L."/>
            <person name="Ma J."/>
        </authorList>
    </citation>
    <scope>NUCLEOTIDE SEQUENCE [LARGE SCALE GENOMIC DNA]</scope>
    <source>
        <strain evidence="7">JCM 31696</strain>
    </source>
</reference>
<evidence type="ECO:0000259" key="4">
    <source>
        <dbReference type="PROSITE" id="PS50042"/>
    </source>
</evidence>
<dbReference type="InterPro" id="IPR036388">
    <property type="entry name" value="WH-like_DNA-bd_sf"/>
</dbReference>
<dbReference type="InterPro" id="IPR012318">
    <property type="entry name" value="HTH_CRP"/>
</dbReference>
<dbReference type="InterPro" id="IPR050397">
    <property type="entry name" value="Env_Response_Regulators"/>
</dbReference>
<evidence type="ECO:0000313" key="6">
    <source>
        <dbReference type="EMBL" id="MFD0857268.1"/>
    </source>
</evidence>
<accession>A0ABW3CV85</accession>
<dbReference type="Pfam" id="PF13545">
    <property type="entry name" value="HTH_Crp_2"/>
    <property type="match status" value="1"/>
</dbReference>
<keyword evidence="2" id="KW-0238">DNA-binding</keyword>
<feature type="domain" description="HTH crp-type" evidence="5">
    <location>
        <begin position="158"/>
        <end position="231"/>
    </location>
</feature>
<dbReference type="SUPFAM" id="SSF51206">
    <property type="entry name" value="cAMP-binding domain-like"/>
    <property type="match status" value="1"/>
</dbReference>
<dbReference type="SUPFAM" id="SSF46785">
    <property type="entry name" value="Winged helix' DNA-binding domain"/>
    <property type="match status" value="1"/>
</dbReference>
<keyword evidence="7" id="KW-1185">Reference proteome</keyword>
<dbReference type="InterPro" id="IPR036390">
    <property type="entry name" value="WH_DNA-bd_sf"/>
</dbReference>
<proteinExistence type="predicted"/>
<comment type="caution">
    <text evidence="6">The sequence shown here is derived from an EMBL/GenBank/DDBJ whole genome shotgun (WGS) entry which is preliminary data.</text>
</comment>
<dbReference type="PROSITE" id="PS51063">
    <property type="entry name" value="HTH_CRP_2"/>
    <property type="match status" value="1"/>
</dbReference>
<evidence type="ECO:0000259" key="5">
    <source>
        <dbReference type="PROSITE" id="PS51063"/>
    </source>
</evidence>
<dbReference type="InterPro" id="IPR018490">
    <property type="entry name" value="cNMP-bd_dom_sf"/>
</dbReference>
<sequence length="251" mass="27643">MNDQEIGWRRYMNKWPPGMFLSELPTNAVEALLASGEERQYRPGEILMRQNDPGNSVAALLDGVVRVSTAPESAKKKEPLLQDVRGSGDILGEGALAPAGRRSATVVVAHRPASVVRVTYGQLKKVAIEHPDLYWQITTAIADKLAAQMRRRSEIWSAETEVRLARILVELVERLSDPSDPGYVLDVGLTQADLGSLIGIGRNLVNQHLGELQEQGILEHHRMKTTVFDMLALRRIARSGTETSAPARAQP</sequence>
<dbReference type="InterPro" id="IPR014710">
    <property type="entry name" value="RmlC-like_jellyroll"/>
</dbReference>
<evidence type="ECO:0000256" key="2">
    <source>
        <dbReference type="ARBA" id="ARBA00023125"/>
    </source>
</evidence>
<name>A0ABW3CV85_9ACTN</name>
<dbReference type="CDD" id="cd00038">
    <property type="entry name" value="CAP_ED"/>
    <property type="match status" value="1"/>
</dbReference>
<evidence type="ECO:0000256" key="3">
    <source>
        <dbReference type="ARBA" id="ARBA00023163"/>
    </source>
</evidence>
<dbReference type="Pfam" id="PF00027">
    <property type="entry name" value="cNMP_binding"/>
    <property type="match status" value="1"/>
</dbReference>
<dbReference type="PANTHER" id="PTHR24567:SF26">
    <property type="entry name" value="REGULATORY PROTEIN YEIL"/>
    <property type="match status" value="1"/>
</dbReference>
<dbReference type="Gene3D" id="1.10.10.10">
    <property type="entry name" value="Winged helix-like DNA-binding domain superfamily/Winged helix DNA-binding domain"/>
    <property type="match status" value="1"/>
</dbReference>
<dbReference type="SMART" id="SM00100">
    <property type="entry name" value="cNMP"/>
    <property type="match status" value="1"/>
</dbReference>
<dbReference type="Proteomes" id="UP001597083">
    <property type="component" value="Unassembled WGS sequence"/>
</dbReference>
<organism evidence="6 7">
    <name type="scientific">Actinomadura adrarensis</name>
    <dbReference type="NCBI Taxonomy" id="1819600"/>
    <lineage>
        <taxon>Bacteria</taxon>
        <taxon>Bacillati</taxon>
        <taxon>Actinomycetota</taxon>
        <taxon>Actinomycetes</taxon>
        <taxon>Streptosporangiales</taxon>
        <taxon>Thermomonosporaceae</taxon>
        <taxon>Actinomadura</taxon>
    </lineage>
</organism>
<evidence type="ECO:0000256" key="1">
    <source>
        <dbReference type="ARBA" id="ARBA00023015"/>
    </source>
</evidence>
<feature type="domain" description="Cyclic nucleotide-binding" evidence="4">
    <location>
        <begin position="20"/>
        <end position="108"/>
    </location>
</feature>
<keyword evidence="3" id="KW-0804">Transcription</keyword>
<keyword evidence="1" id="KW-0805">Transcription regulation</keyword>
<dbReference type="EMBL" id="JBHTIR010004394">
    <property type="protein sequence ID" value="MFD0857268.1"/>
    <property type="molecule type" value="Genomic_DNA"/>
</dbReference>
<dbReference type="Gene3D" id="2.60.120.10">
    <property type="entry name" value="Jelly Rolls"/>
    <property type="match status" value="1"/>
</dbReference>
<gene>
    <name evidence="6" type="ORF">ACFQ07_34005</name>
</gene>